<dbReference type="InterPro" id="IPR003111">
    <property type="entry name" value="Lon_prtase_N"/>
</dbReference>
<evidence type="ECO:0000259" key="1">
    <source>
        <dbReference type="PROSITE" id="PS51787"/>
    </source>
</evidence>
<proteinExistence type="predicted"/>
<organism evidence="2">
    <name type="scientific">hydrothermal vent metagenome</name>
    <dbReference type="NCBI Taxonomy" id="652676"/>
    <lineage>
        <taxon>unclassified sequences</taxon>
        <taxon>metagenomes</taxon>
        <taxon>ecological metagenomes</taxon>
    </lineage>
</organism>
<feature type="domain" description="Lon N-terminal" evidence="1">
    <location>
        <begin position="3"/>
        <end position="192"/>
    </location>
</feature>
<gene>
    <name evidence="2" type="ORF">MNBD_GAMMA18-1182</name>
</gene>
<sequence>MDKLRIPLFPLHSVLFPGGALPLRVFETRYLDMISQCMRSQSGFGICLISDGSEVGDAATPFNVGTLVEISYFQQLKDGCLGITARGKQRFRILSSEVQSNQLTLADIELLPFVDELALPEEFSDFCGVLSNIFEELGHPYTSLPKSYHSATWVSARLAELLPIGLKEKQTMLEMDDPIQRLIRIREILEDK</sequence>
<evidence type="ECO:0000313" key="2">
    <source>
        <dbReference type="EMBL" id="VAW83924.1"/>
    </source>
</evidence>
<dbReference type="SMART" id="SM00464">
    <property type="entry name" value="LON"/>
    <property type="match status" value="1"/>
</dbReference>
<dbReference type="PROSITE" id="PS51787">
    <property type="entry name" value="LON_N"/>
    <property type="match status" value="1"/>
</dbReference>
<dbReference type="Gene3D" id="2.30.130.40">
    <property type="entry name" value="LON domain-like"/>
    <property type="match status" value="1"/>
</dbReference>
<dbReference type="AlphaFoldDB" id="A0A3B0ZR76"/>
<keyword evidence="2" id="KW-0645">Protease</keyword>
<keyword evidence="2" id="KW-0378">Hydrolase</keyword>
<name>A0A3B0ZR76_9ZZZZ</name>
<accession>A0A3B0ZR76</accession>
<dbReference type="PANTHER" id="PTHR46732">
    <property type="entry name" value="ATP-DEPENDENT PROTEASE LA (LON) DOMAIN PROTEIN"/>
    <property type="match status" value="1"/>
</dbReference>
<dbReference type="Pfam" id="PF02190">
    <property type="entry name" value="LON_substr_bdg"/>
    <property type="match status" value="1"/>
</dbReference>
<reference evidence="2" key="1">
    <citation type="submission" date="2018-06" db="EMBL/GenBank/DDBJ databases">
        <authorList>
            <person name="Zhirakovskaya E."/>
        </authorList>
    </citation>
    <scope>NUCLEOTIDE SEQUENCE</scope>
</reference>
<dbReference type="InterPro" id="IPR046336">
    <property type="entry name" value="Lon_prtase_N_sf"/>
</dbReference>
<dbReference type="GO" id="GO:0006508">
    <property type="term" value="P:proteolysis"/>
    <property type="evidence" value="ECO:0007669"/>
    <property type="project" value="UniProtKB-KW"/>
</dbReference>
<dbReference type="GO" id="GO:0008233">
    <property type="term" value="F:peptidase activity"/>
    <property type="evidence" value="ECO:0007669"/>
    <property type="project" value="UniProtKB-KW"/>
</dbReference>
<dbReference type="Gene3D" id="1.10.4060.10">
    <property type="entry name" value="BPP1347 like domain"/>
    <property type="match status" value="1"/>
</dbReference>
<dbReference type="InterPro" id="IPR015947">
    <property type="entry name" value="PUA-like_sf"/>
</dbReference>
<dbReference type="EMBL" id="UOFP01000016">
    <property type="protein sequence ID" value="VAW83924.1"/>
    <property type="molecule type" value="Genomic_DNA"/>
</dbReference>
<protein>
    <submittedName>
        <fullName evidence="2">Uncharacterized protein, similar to the N-terminal domain of Lon protease</fullName>
    </submittedName>
</protein>
<dbReference type="PANTHER" id="PTHR46732:SF8">
    <property type="entry name" value="ATP-DEPENDENT PROTEASE LA (LON) DOMAIN PROTEIN"/>
    <property type="match status" value="1"/>
</dbReference>
<dbReference type="SUPFAM" id="SSF88697">
    <property type="entry name" value="PUA domain-like"/>
    <property type="match status" value="1"/>
</dbReference>